<evidence type="ECO:0000313" key="2">
    <source>
        <dbReference type="Proteomes" id="UP001470230"/>
    </source>
</evidence>
<evidence type="ECO:0008006" key="3">
    <source>
        <dbReference type="Google" id="ProtNLM"/>
    </source>
</evidence>
<evidence type="ECO:0000313" key="1">
    <source>
        <dbReference type="EMBL" id="KAK8850260.1"/>
    </source>
</evidence>
<organism evidence="1 2">
    <name type="scientific">Tritrichomonas musculus</name>
    <dbReference type="NCBI Taxonomy" id="1915356"/>
    <lineage>
        <taxon>Eukaryota</taxon>
        <taxon>Metamonada</taxon>
        <taxon>Parabasalia</taxon>
        <taxon>Tritrichomonadida</taxon>
        <taxon>Tritrichomonadidae</taxon>
        <taxon>Tritrichomonas</taxon>
    </lineage>
</organism>
<proteinExistence type="predicted"/>
<reference evidence="1 2" key="1">
    <citation type="submission" date="2024-04" db="EMBL/GenBank/DDBJ databases">
        <title>Tritrichomonas musculus Genome.</title>
        <authorList>
            <person name="Alves-Ferreira E."/>
            <person name="Grigg M."/>
            <person name="Lorenzi H."/>
            <person name="Galac M."/>
        </authorList>
    </citation>
    <scope>NUCLEOTIDE SEQUENCE [LARGE SCALE GENOMIC DNA]</scope>
    <source>
        <strain evidence="1 2">EAF2021</strain>
    </source>
</reference>
<protein>
    <recommendedName>
        <fullName evidence="3">DUF3447 domain-containing protein</fullName>
    </recommendedName>
</protein>
<dbReference type="PANTHER" id="PTHR24159:SF5">
    <property type="entry name" value="ANK_REP_REGION DOMAIN-CONTAINING PROTEIN"/>
    <property type="match status" value="1"/>
</dbReference>
<dbReference type="InterPro" id="IPR036770">
    <property type="entry name" value="Ankyrin_rpt-contain_sf"/>
</dbReference>
<keyword evidence="2" id="KW-1185">Reference proteome</keyword>
<dbReference type="SUPFAM" id="SSF48403">
    <property type="entry name" value="Ankyrin repeat"/>
    <property type="match status" value="1"/>
</dbReference>
<gene>
    <name evidence="1" type="ORF">M9Y10_018388</name>
</gene>
<name>A0ABR2HNU6_9EUKA</name>
<accession>A0ABR2HNU6</accession>
<sequence length="402" mass="48975">MNIEEFVGKMKNIQSSLLEFLDDESDAEEKYEKFVKLITRLQIINEKHEFKALLQLINQISDSHHRVHNFISKIERLLEYFKKDIQKYFLNSEIFNIFKNNKRILLFLMEEKIMTIDEYIFSQIMRDEYNKLNYPEYFFPEIKPFLTKEIIEKYSSKNSNIKNEELIYQIKNEIENDFYEKRREGENDDYICKLIRNNEIKEFIAFVNQAHLPLDSFIKKSIFETNPLLIDSEEITRLIYKYDIKLIEYASFFGSIDIIKYMHLNGAELTSNMWYYTVHSRNAELIKYLEENHVPAPYDDFNPILSESIKCHHNEISIYIIENLIKEENLQNDIKNKYFINLYRFAVKFFNYCFFPENMKYKNMFFYLCEFDYYTLVKLYLEERNIDVNARDIKTFNYSNDI</sequence>
<dbReference type="PANTHER" id="PTHR24159">
    <property type="match status" value="1"/>
</dbReference>
<dbReference type="Proteomes" id="UP001470230">
    <property type="component" value="Unassembled WGS sequence"/>
</dbReference>
<dbReference type="EMBL" id="JAPFFF010000024">
    <property type="protein sequence ID" value="KAK8850260.1"/>
    <property type="molecule type" value="Genomic_DNA"/>
</dbReference>
<comment type="caution">
    <text evidence="1">The sequence shown here is derived from an EMBL/GenBank/DDBJ whole genome shotgun (WGS) entry which is preliminary data.</text>
</comment>